<dbReference type="EMBL" id="KN835029">
    <property type="protein sequence ID" value="KIK49761.1"/>
    <property type="molecule type" value="Genomic_DNA"/>
</dbReference>
<keyword evidence="2" id="KW-1185">Reference proteome</keyword>
<organism evidence="1 2">
    <name type="scientific">Collybiopsis luxurians FD-317 M1</name>
    <dbReference type="NCBI Taxonomy" id="944289"/>
    <lineage>
        <taxon>Eukaryota</taxon>
        <taxon>Fungi</taxon>
        <taxon>Dikarya</taxon>
        <taxon>Basidiomycota</taxon>
        <taxon>Agaricomycotina</taxon>
        <taxon>Agaricomycetes</taxon>
        <taxon>Agaricomycetidae</taxon>
        <taxon>Agaricales</taxon>
        <taxon>Marasmiineae</taxon>
        <taxon>Omphalotaceae</taxon>
        <taxon>Collybiopsis</taxon>
        <taxon>Collybiopsis luxurians</taxon>
    </lineage>
</organism>
<proteinExistence type="predicted"/>
<accession>A0A0D0B6Q6</accession>
<sequence length="64" mass="7518">LSYSLVRQATVPRNRKRRRYRTFITCICFLAGLRSLSAVDHQESLSTRTKLLQNLSYHLTNPEH</sequence>
<dbReference type="Proteomes" id="UP000053593">
    <property type="component" value="Unassembled WGS sequence"/>
</dbReference>
<feature type="non-terminal residue" evidence="1">
    <location>
        <position position="64"/>
    </location>
</feature>
<feature type="non-terminal residue" evidence="1">
    <location>
        <position position="1"/>
    </location>
</feature>
<evidence type="ECO:0000313" key="1">
    <source>
        <dbReference type="EMBL" id="KIK49761.1"/>
    </source>
</evidence>
<gene>
    <name evidence="1" type="ORF">GYMLUDRAFT_51533</name>
</gene>
<dbReference type="HOGENOM" id="CLU_196204_0_0_1"/>
<dbReference type="AlphaFoldDB" id="A0A0D0B6Q6"/>
<evidence type="ECO:0000313" key="2">
    <source>
        <dbReference type="Proteomes" id="UP000053593"/>
    </source>
</evidence>
<name>A0A0D0B6Q6_9AGAR</name>
<protein>
    <submittedName>
        <fullName evidence="1">Uncharacterized protein</fullName>
    </submittedName>
</protein>
<reference evidence="1 2" key="1">
    <citation type="submission" date="2014-04" db="EMBL/GenBank/DDBJ databases">
        <title>Evolutionary Origins and Diversification of the Mycorrhizal Mutualists.</title>
        <authorList>
            <consortium name="DOE Joint Genome Institute"/>
            <consortium name="Mycorrhizal Genomics Consortium"/>
            <person name="Kohler A."/>
            <person name="Kuo A."/>
            <person name="Nagy L.G."/>
            <person name="Floudas D."/>
            <person name="Copeland A."/>
            <person name="Barry K.W."/>
            <person name="Cichocki N."/>
            <person name="Veneault-Fourrey C."/>
            <person name="LaButti K."/>
            <person name="Lindquist E.A."/>
            <person name="Lipzen A."/>
            <person name="Lundell T."/>
            <person name="Morin E."/>
            <person name="Murat C."/>
            <person name="Riley R."/>
            <person name="Ohm R."/>
            <person name="Sun H."/>
            <person name="Tunlid A."/>
            <person name="Henrissat B."/>
            <person name="Grigoriev I.V."/>
            <person name="Hibbett D.S."/>
            <person name="Martin F."/>
        </authorList>
    </citation>
    <scope>NUCLEOTIDE SEQUENCE [LARGE SCALE GENOMIC DNA]</scope>
    <source>
        <strain evidence="1 2">FD-317 M1</strain>
    </source>
</reference>